<dbReference type="Gene3D" id="1.10.10.1940">
    <property type="match status" value="1"/>
</dbReference>
<keyword evidence="3" id="KW-1015">Disulfide bond</keyword>
<organism evidence="6 7">
    <name type="scientific">Pristionchus entomophagus</name>
    <dbReference type="NCBI Taxonomy" id="358040"/>
    <lineage>
        <taxon>Eukaryota</taxon>
        <taxon>Metazoa</taxon>
        <taxon>Ecdysozoa</taxon>
        <taxon>Nematoda</taxon>
        <taxon>Chromadorea</taxon>
        <taxon>Rhabditida</taxon>
        <taxon>Rhabditina</taxon>
        <taxon>Diplogasteromorpha</taxon>
        <taxon>Diplogasteroidea</taxon>
        <taxon>Neodiplogasteridae</taxon>
        <taxon>Pristionchus</taxon>
    </lineage>
</organism>
<dbReference type="Pfam" id="PF01549">
    <property type="entry name" value="ShK"/>
    <property type="match status" value="2"/>
</dbReference>
<dbReference type="GO" id="GO:0046872">
    <property type="term" value="F:metal ion binding"/>
    <property type="evidence" value="ECO:0007669"/>
    <property type="project" value="UniProtKB-KW"/>
</dbReference>
<feature type="signal peptide" evidence="4">
    <location>
        <begin position="1"/>
        <end position="17"/>
    </location>
</feature>
<keyword evidence="7" id="KW-1185">Reference proteome</keyword>
<feature type="disulfide bond" evidence="3">
    <location>
        <begin position="498"/>
        <end position="532"/>
    </location>
</feature>
<feature type="domain" description="ShKT" evidence="5">
    <location>
        <begin position="498"/>
        <end position="532"/>
    </location>
</feature>
<protein>
    <recommendedName>
        <fullName evidence="5">ShKT domain-containing protein</fullName>
    </recommendedName>
</protein>
<dbReference type="InterPro" id="IPR002227">
    <property type="entry name" value="Tyrosinase_Cu-bd"/>
</dbReference>
<dbReference type="SUPFAM" id="SSF48056">
    <property type="entry name" value="Di-copper centre-containing domain"/>
    <property type="match status" value="1"/>
</dbReference>
<comment type="caution">
    <text evidence="6">The sequence shown here is derived from an EMBL/GenBank/DDBJ whole genome shotgun (WGS) entry which is preliminary data.</text>
</comment>
<evidence type="ECO:0000256" key="4">
    <source>
        <dbReference type="SAM" id="SignalP"/>
    </source>
</evidence>
<dbReference type="Proteomes" id="UP001432027">
    <property type="component" value="Unassembled WGS sequence"/>
</dbReference>
<feature type="non-terminal residue" evidence="6">
    <location>
        <position position="1"/>
    </location>
</feature>
<keyword evidence="4" id="KW-0732">Signal</keyword>
<gene>
    <name evidence="6" type="ORF">PENTCL1PPCAC_12034</name>
</gene>
<dbReference type="Gene3D" id="1.10.1280.10">
    <property type="entry name" value="Di-copper center containing domain from catechol oxidase"/>
    <property type="match status" value="1"/>
</dbReference>
<dbReference type="PRINTS" id="PR00092">
    <property type="entry name" value="TYROSINASE"/>
</dbReference>
<dbReference type="InterPro" id="IPR050316">
    <property type="entry name" value="Tyrosinase/Hemocyanin"/>
</dbReference>
<evidence type="ECO:0000313" key="7">
    <source>
        <dbReference type="Proteomes" id="UP001432027"/>
    </source>
</evidence>
<dbReference type="PROSITE" id="PS00497">
    <property type="entry name" value="TYROSINASE_1"/>
    <property type="match status" value="1"/>
</dbReference>
<proteinExistence type="predicted"/>
<dbReference type="PANTHER" id="PTHR11474">
    <property type="entry name" value="TYROSINASE FAMILY MEMBER"/>
    <property type="match status" value="1"/>
</dbReference>
<evidence type="ECO:0000256" key="3">
    <source>
        <dbReference type="PROSITE-ProRule" id="PRU01005"/>
    </source>
</evidence>
<feature type="chain" id="PRO_5043405861" description="ShKT domain-containing protein" evidence="4">
    <location>
        <begin position="18"/>
        <end position="592"/>
    </location>
</feature>
<dbReference type="InterPro" id="IPR003582">
    <property type="entry name" value="ShKT_dom"/>
</dbReference>
<dbReference type="SMART" id="SM00254">
    <property type="entry name" value="ShKT"/>
    <property type="match status" value="2"/>
</dbReference>
<dbReference type="Pfam" id="PF00264">
    <property type="entry name" value="Tyrosinase"/>
    <property type="match status" value="1"/>
</dbReference>
<evidence type="ECO:0000256" key="2">
    <source>
        <dbReference type="ARBA" id="ARBA00023008"/>
    </source>
</evidence>
<dbReference type="InterPro" id="IPR008922">
    <property type="entry name" value="Di-copper_centre_dom_sf"/>
</dbReference>
<dbReference type="PANTHER" id="PTHR11474:SF126">
    <property type="entry name" value="TYROSINASE-LIKE PROTEIN TYR-1-RELATED"/>
    <property type="match status" value="1"/>
</dbReference>
<dbReference type="EMBL" id="BTSX01000003">
    <property type="protein sequence ID" value="GMS89859.1"/>
    <property type="molecule type" value="Genomic_DNA"/>
</dbReference>
<comment type="caution">
    <text evidence="3">Lacks conserved residue(s) required for the propagation of feature annotation.</text>
</comment>
<dbReference type="GO" id="GO:0016491">
    <property type="term" value="F:oxidoreductase activity"/>
    <property type="evidence" value="ECO:0007669"/>
    <property type="project" value="InterPro"/>
</dbReference>
<dbReference type="PROSITE" id="PS00498">
    <property type="entry name" value="TYROSINASE_2"/>
    <property type="match status" value="1"/>
</dbReference>
<reference evidence="6" key="1">
    <citation type="submission" date="2023-10" db="EMBL/GenBank/DDBJ databases">
        <title>Genome assembly of Pristionchus species.</title>
        <authorList>
            <person name="Yoshida K."/>
            <person name="Sommer R.J."/>
        </authorList>
    </citation>
    <scope>NUCLEOTIDE SEQUENCE</scope>
    <source>
        <strain evidence="6">RS0144</strain>
    </source>
</reference>
<feature type="disulfide bond" evidence="3">
    <location>
        <begin position="542"/>
        <end position="576"/>
    </location>
</feature>
<dbReference type="PROSITE" id="PS51670">
    <property type="entry name" value="SHKT"/>
    <property type="match status" value="2"/>
</dbReference>
<keyword evidence="1" id="KW-0479">Metal-binding</keyword>
<accession>A0AAV5TB08</accession>
<name>A0AAV5TB08_9BILA</name>
<dbReference type="AlphaFoldDB" id="A0AAV5TB08"/>
<sequence length="592" mass="66157">REASLIAVAALLFAAAAVDFSCSQAPDADIEKACEMMQEWDQTARKEIRKRQLFGFGGGQITGGAQGCRNLQCFCSQIGNRGGCGQRAYRREYRMLSDGERQRFHNALVVLKNNGEYDRLSIMHRQVGTSSGAHSGPGFLPWHREYMKRMELALRAIDPSISLPYWDSVLDSYLPDPRDSIMFTAGFMGDTDASGQVVFGSFANFRTLEGRPTIVRRLAGEGRLFNEGNINAVFSRTAIQDVLAYTAPQGGCPFPTNFQALEYTHSSVHLWIGGDMKPPTTSANDPIFFLHHCFVDFIWEQWRQMRQSRAQREVAYPPDVGTCANSQHFSYAAMRPWDLLNREGIMNYYTDNLFAYAPRPTCSAANPNCGSPYLFCDTRGSAHCVAKVKLNGHCNGFEGFDVCAGGVCQGGFCRAGAFTGSQSNFQTTQAQTAFTATTRPPTSPVQTTPFTNAQTVRPTTAFTQSRTTFTTPRPTFTTPRPTFANTIATTSRVVDASCFNDDPCCEPWARIGECRTNAAYMSRYCRRSCHYCSNPFDNQNGCVDRHASCGVWRQQGYCTRRRQWMSENCQRSCGWCNQTKQQLCQASVRRRL</sequence>
<evidence type="ECO:0000259" key="5">
    <source>
        <dbReference type="PROSITE" id="PS51670"/>
    </source>
</evidence>
<evidence type="ECO:0000313" key="6">
    <source>
        <dbReference type="EMBL" id="GMS89859.1"/>
    </source>
</evidence>
<feature type="domain" description="ShKT" evidence="5">
    <location>
        <begin position="542"/>
        <end position="576"/>
    </location>
</feature>
<evidence type="ECO:0000256" key="1">
    <source>
        <dbReference type="ARBA" id="ARBA00022723"/>
    </source>
</evidence>
<keyword evidence="2" id="KW-0186">Copper</keyword>